<protein>
    <recommendedName>
        <fullName evidence="2">Exonuclease domain-containing protein</fullName>
    </recommendedName>
</protein>
<organism evidence="3 4">
    <name type="scientific">Faecalibaculum rodentium</name>
    <dbReference type="NCBI Taxonomy" id="1702221"/>
    <lineage>
        <taxon>Bacteria</taxon>
        <taxon>Bacillati</taxon>
        <taxon>Bacillota</taxon>
        <taxon>Erysipelotrichia</taxon>
        <taxon>Erysipelotrichales</taxon>
        <taxon>Erysipelotrichaceae</taxon>
        <taxon>Faecalibaculum</taxon>
    </lineage>
</organism>
<dbReference type="SMART" id="SM00479">
    <property type="entry name" value="EXOIII"/>
    <property type="match status" value="1"/>
</dbReference>
<feature type="domain" description="Exonuclease" evidence="2">
    <location>
        <begin position="13"/>
        <end position="169"/>
    </location>
</feature>
<name>A0A140DX65_9FIRM</name>
<keyword evidence="4" id="KW-1185">Reference proteome</keyword>
<dbReference type="STRING" id="1702221.AALO17_21080"/>
<dbReference type="GO" id="GO:0045004">
    <property type="term" value="P:DNA replication proofreading"/>
    <property type="evidence" value="ECO:0007669"/>
    <property type="project" value="TreeGrafter"/>
</dbReference>
<dbReference type="Pfam" id="PF00929">
    <property type="entry name" value="RNase_T"/>
    <property type="match status" value="1"/>
</dbReference>
<accession>A0A140DX65</accession>
<dbReference type="Gene3D" id="3.30.420.10">
    <property type="entry name" value="Ribonuclease H-like superfamily/Ribonuclease H"/>
    <property type="match status" value="1"/>
</dbReference>
<dbReference type="Proteomes" id="UP000069771">
    <property type="component" value="Chromosome"/>
</dbReference>
<dbReference type="KEGG" id="fro:AALO17_21080"/>
<dbReference type="GeneID" id="78478699"/>
<gene>
    <name evidence="3" type="ORF">AALO17_21080</name>
</gene>
<proteinExistence type="predicted"/>
<evidence type="ECO:0000313" key="3">
    <source>
        <dbReference type="EMBL" id="AMK55242.1"/>
    </source>
</evidence>
<dbReference type="SUPFAM" id="SSF53098">
    <property type="entry name" value="Ribonuclease H-like"/>
    <property type="match status" value="1"/>
</dbReference>
<dbReference type="PANTHER" id="PTHR30231">
    <property type="entry name" value="DNA POLYMERASE III SUBUNIT EPSILON"/>
    <property type="match status" value="1"/>
</dbReference>
<dbReference type="PANTHER" id="PTHR30231:SF41">
    <property type="entry name" value="DNA POLYMERASE III SUBUNIT EPSILON"/>
    <property type="match status" value="1"/>
</dbReference>
<dbReference type="AlphaFoldDB" id="A0A140DX65"/>
<dbReference type="GO" id="GO:0005829">
    <property type="term" value="C:cytosol"/>
    <property type="evidence" value="ECO:0007669"/>
    <property type="project" value="TreeGrafter"/>
</dbReference>
<dbReference type="InterPro" id="IPR012337">
    <property type="entry name" value="RNaseH-like_sf"/>
</dbReference>
<evidence type="ECO:0000313" key="4">
    <source>
        <dbReference type="Proteomes" id="UP000069771"/>
    </source>
</evidence>
<dbReference type="FunFam" id="3.30.420.10:FF:000045">
    <property type="entry name" value="3'-5' exonuclease DinG"/>
    <property type="match status" value="1"/>
</dbReference>
<dbReference type="OrthoDB" id="9776650at2"/>
<keyword evidence="1" id="KW-0378">Hydrolase</keyword>
<dbReference type="RefSeq" id="WP_067558664.1">
    <property type="nucleotide sequence ID" value="NZ_CAJTBG010000001.1"/>
</dbReference>
<evidence type="ECO:0000256" key="1">
    <source>
        <dbReference type="ARBA" id="ARBA00022839"/>
    </source>
</evidence>
<dbReference type="InterPro" id="IPR036397">
    <property type="entry name" value="RNaseH_sf"/>
</dbReference>
<dbReference type="GO" id="GO:0008408">
    <property type="term" value="F:3'-5' exonuclease activity"/>
    <property type="evidence" value="ECO:0007669"/>
    <property type="project" value="TreeGrafter"/>
</dbReference>
<dbReference type="EMBL" id="CP011391">
    <property type="protein sequence ID" value="AMK55242.1"/>
    <property type="molecule type" value="Genomic_DNA"/>
</dbReference>
<dbReference type="InterPro" id="IPR013520">
    <property type="entry name" value="Ribonucl_H"/>
</dbReference>
<dbReference type="CDD" id="cd06127">
    <property type="entry name" value="DEDDh"/>
    <property type="match status" value="1"/>
</dbReference>
<keyword evidence="1" id="KW-0540">Nuclease</keyword>
<sequence length="190" mass="21287">MGKGKELFTPLDSYIMLDLETTGLRPHQAKILEIGMIKVVDRKAVATFQALVNPGCIIDPFITRLTGITPDMAAGADSLEQVMPWAVEFMEDLPVLAYNAGFDLAFLKDLHPAWQDVLAVARGMWPEEKSHSLKAMSRLLKVRRGTHRALDDCIAAMDVYECAKSLIRRQDLDFAKVYRAGKRKRAKIKA</sequence>
<keyword evidence="1" id="KW-0269">Exonuclease</keyword>
<dbReference type="GO" id="GO:0003676">
    <property type="term" value="F:nucleic acid binding"/>
    <property type="evidence" value="ECO:0007669"/>
    <property type="project" value="InterPro"/>
</dbReference>
<reference evidence="3 4" key="1">
    <citation type="journal article" date="2016" name="Gut Pathog.">
        <title>Whole genome sequencing of "Faecalibaculum rodentium" ALO17, isolated from C57BL/6J laboratory mouse feces.</title>
        <authorList>
            <person name="Lim S."/>
            <person name="Chang D.H."/>
            <person name="Ahn S."/>
            <person name="Kim B.C."/>
        </authorList>
    </citation>
    <scope>NUCLEOTIDE SEQUENCE [LARGE SCALE GENOMIC DNA]</scope>
    <source>
        <strain evidence="3 4">Alo17</strain>
    </source>
</reference>
<evidence type="ECO:0000259" key="2">
    <source>
        <dbReference type="SMART" id="SM00479"/>
    </source>
</evidence>